<dbReference type="AlphaFoldDB" id="A0A9N8EU85"/>
<protein>
    <submittedName>
        <fullName evidence="1">Uncharacterized protein</fullName>
    </submittedName>
</protein>
<accession>A0A9N8EU85</accession>
<keyword evidence="2" id="KW-1185">Reference proteome</keyword>
<gene>
    <name evidence="1" type="ORF">SEMRO_1895_G303970.1</name>
</gene>
<dbReference type="OrthoDB" id="40970at2759"/>
<name>A0A9N8EU85_9STRA</name>
<comment type="caution">
    <text evidence="1">The sequence shown here is derived from an EMBL/GenBank/DDBJ whole genome shotgun (WGS) entry which is preliminary data.</text>
</comment>
<organism evidence="1 2">
    <name type="scientific">Seminavis robusta</name>
    <dbReference type="NCBI Taxonomy" id="568900"/>
    <lineage>
        <taxon>Eukaryota</taxon>
        <taxon>Sar</taxon>
        <taxon>Stramenopiles</taxon>
        <taxon>Ochrophyta</taxon>
        <taxon>Bacillariophyta</taxon>
        <taxon>Bacillariophyceae</taxon>
        <taxon>Bacillariophycidae</taxon>
        <taxon>Naviculales</taxon>
        <taxon>Naviculaceae</taxon>
        <taxon>Seminavis</taxon>
    </lineage>
</organism>
<dbReference type="Proteomes" id="UP001153069">
    <property type="component" value="Unassembled WGS sequence"/>
</dbReference>
<sequence>MFGLVLHGIRYDICVFLHKGDLTDSKAKDLQVDQQKPPPPPQNSTHATVMGMAYLYPKNKMEGFITSLRRTGYQGNIIMGISETPDEGVVEYLKENNVMIKTLKMVNCSIHFFREKDKDLISLENKMCVHPHPDLKIRWGRFALMGDWLEECQQCQGPVLVSDIRDTFFQRDPFGPEAPPVKGLQVFEEHTRMRTTNWLVQHPVEVCKKIKIWNYPMLCSGTTIGTRETMLQYLRAMAAEGRMWMKDKDCCCTGIAGDDQSIHNWLYYTGGLPMAEAQQNRMGLVNTVGNQGHYVASAKKPFSTDEEEKRGAWLGQEFDQTDLEGYFTNLNGERSFVVHQYDRYGGRLDAWLRNFGPLKGL</sequence>
<proteinExistence type="predicted"/>
<evidence type="ECO:0000313" key="1">
    <source>
        <dbReference type="EMBL" id="CAB9526818.1"/>
    </source>
</evidence>
<dbReference type="EMBL" id="CAICTM010001893">
    <property type="protein sequence ID" value="CAB9526818.1"/>
    <property type="molecule type" value="Genomic_DNA"/>
</dbReference>
<reference evidence="1" key="1">
    <citation type="submission" date="2020-06" db="EMBL/GenBank/DDBJ databases">
        <authorList>
            <consortium name="Plant Systems Biology data submission"/>
        </authorList>
    </citation>
    <scope>NUCLEOTIDE SEQUENCE</scope>
    <source>
        <strain evidence="1">D6</strain>
    </source>
</reference>
<evidence type="ECO:0000313" key="2">
    <source>
        <dbReference type="Proteomes" id="UP001153069"/>
    </source>
</evidence>